<dbReference type="AlphaFoldDB" id="A0AA51YK62"/>
<gene>
    <name evidence="1" type="ORF">RE474_06390</name>
</gene>
<dbReference type="Pfam" id="PF08780">
    <property type="entry name" value="NTase_sub_bind"/>
    <property type="match status" value="1"/>
</dbReference>
<proteinExistence type="predicted"/>
<dbReference type="Gene3D" id="1.20.120.330">
    <property type="entry name" value="Nucleotidyltransferases domain 2"/>
    <property type="match status" value="1"/>
</dbReference>
<accession>A0AA51YK62</accession>
<protein>
    <submittedName>
        <fullName evidence="1">HI0074 family nucleotidyltransferase substrate-binding subunit</fullName>
    </submittedName>
</protein>
<dbReference type="RefSeq" id="WP_309312132.1">
    <property type="nucleotide sequence ID" value="NZ_CP133592.1"/>
</dbReference>
<evidence type="ECO:0000313" key="2">
    <source>
        <dbReference type="Proteomes" id="UP001182908"/>
    </source>
</evidence>
<organism evidence="1 2">
    <name type="scientific">Methanolobus sediminis</name>
    <dbReference type="NCBI Taxonomy" id="3072978"/>
    <lineage>
        <taxon>Archaea</taxon>
        <taxon>Methanobacteriati</taxon>
        <taxon>Methanobacteriota</taxon>
        <taxon>Stenosarchaea group</taxon>
        <taxon>Methanomicrobia</taxon>
        <taxon>Methanosarcinales</taxon>
        <taxon>Methanosarcinaceae</taxon>
        <taxon>Methanolobus</taxon>
    </lineage>
</organism>
<reference evidence="1 2" key="1">
    <citation type="submission" date="2023-08" db="EMBL/GenBank/DDBJ databases">
        <title>Methanolobus mangrovi sp. nov. and Methanolobus sediminis sp. nov, two novel methylotrophic methanogens isolated from mangrove sediments in China.</title>
        <authorList>
            <person name="Zhou J."/>
        </authorList>
    </citation>
    <scope>NUCLEOTIDE SEQUENCE [LARGE SCALE GENOMIC DNA]</scope>
    <source>
        <strain evidence="1 2">FTZ6</strain>
    </source>
</reference>
<dbReference type="KEGG" id="mseb:RE474_06390"/>
<keyword evidence="2" id="KW-1185">Reference proteome</keyword>
<dbReference type="GeneID" id="84232329"/>
<name>A0AA51YK62_9EURY</name>
<dbReference type="EMBL" id="CP133592">
    <property type="protein sequence ID" value="WMW26336.1"/>
    <property type="molecule type" value="Genomic_DNA"/>
</dbReference>
<dbReference type="SUPFAM" id="SSF81593">
    <property type="entry name" value="Nucleotidyltransferase substrate binding subunit/domain"/>
    <property type="match status" value="1"/>
</dbReference>
<dbReference type="InterPro" id="IPR010235">
    <property type="entry name" value="HepT"/>
</dbReference>
<evidence type="ECO:0000313" key="1">
    <source>
        <dbReference type="EMBL" id="WMW26336.1"/>
    </source>
</evidence>
<dbReference type="Proteomes" id="UP001182908">
    <property type="component" value="Chromosome"/>
</dbReference>
<dbReference type="NCBIfam" id="TIGR01987">
    <property type="entry name" value="HI0074"/>
    <property type="match status" value="1"/>
</dbReference>
<sequence length="137" mass="16289">MEREREMQCKIGMKAKVAKRALETLQEIMDEPYSVIIRDAAIQRFEYTFEAIWKLVKEYLLEREGVICNSPKSCFREAFKMHLINEDESMQALYMTDDRNMTTHTYHEDVAEEIYKELSGYYALMNKIYTSIVTECL</sequence>